<dbReference type="SMART" id="SM00369">
    <property type="entry name" value="LRR_TYP"/>
    <property type="match status" value="16"/>
</dbReference>
<dbReference type="PANTHER" id="PTHR24365:SF545">
    <property type="entry name" value="TOLL-LIKE RECEPTOR 12"/>
    <property type="match status" value="1"/>
</dbReference>
<dbReference type="GO" id="GO:0002224">
    <property type="term" value="P:toll-like receptor signaling pathway"/>
    <property type="evidence" value="ECO:0007669"/>
    <property type="project" value="TreeGrafter"/>
</dbReference>
<sequence>MKHLERITILWTCFQFGTIFIPFVTSYGFRNCIQSYDNYDSYICVYRLLLDIHTAVSDLPNNTKYLNISHNKIKTLNQGSFAHMPLIQQLRLDYNNLKIIDSGAFDNLTSLEKLDLSYNKISNLPQGVFRGLGNLTKLLLHHNSIVSIHVEVFKPLENLVFINLSSNYFDNFNGIVGSIQPLQKLETLLICSNHLTSLNHTYKLPLSLSRLFICKNNLQNLDCETDLFHNVRLLDLTYNNMTSSSLQSLNLTKITNLYVGFNKHFDIFEFMRNSNVSRGSISYSALDLSNFSLLSRMCTSFLKGVNITTLTLSENKIKILKKDTLKSCTVKTSLDLSRNRLKSVNCLDFMDISEFKTLIIEHNLLKQLNNCTNGKKFPNLTYISFQYNRIWSVSEHAFRFAPNLQELQLNINNIIFFQRESFSGLKSLQLLRLDNNLIPDLFPGLFDNLTELQTLNLRNNRLSVIFNNIFHSLEKLKILDLGGNKITQLEIDCFNGLKSLSKLYLDGNKIQTISSEMFHSVETTLQVLDLMSNHLSFEISRKPFSPFTYLSKLYDLKLQNQQPYGLTTIPQGFFKGLSSLKSLYLAQNRLTYLHADVFDELGQLHFLGLADDCNGVQHLPNGIFKNLTNLHVLSLENICLQTLNPHVFSNLTRLKKLQLTKNALKYINIDVLKNMTNLKYLDIRKCPITCTCKNEFLKQWLNQSQVQVVFPYNMSCPGNPTSFFHDFDTNICDLALRVNLFCGSLSFVFLFIIVPIVYSKLYWCIKYNYFLFIAWLHERWKSDKEMYKYDAFVSYNTHDEEWVYKTMLPTLESCSPSPALRLCLHHRDFQLGRDIIDNIVDSIHNSRKTVCVVSRSYLRSEWCSLEMQLASYKLFSEMKDVLVLILLEDIPDRELSTYHRMRKVMLKKTYINWPSEPEAQKLFWAKLIKALRGIDSPEVSTHFSCNAEEEHLLSIN</sequence>
<keyword evidence="4" id="KW-0433">Leucine-rich repeat</keyword>
<evidence type="ECO:0000256" key="6">
    <source>
        <dbReference type="ARBA" id="ARBA00022729"/>
    </source>
</evidence>
<name>A0AAD1WR82_PELCU</name>
<feature type="transmembrane region" description="Helical" evidence="14">
    <location>
        <begin position="738"/>
        <end position="758"/>
    </location>
</feature>
<dbReference type="Gene3D" id="3.80.10.10">
    <property type="entry name" value="Ribonuclease Inhibitor"/>
    <property type="match status" value="4"/>
</dbReference>
<evidence type="ECO:0000313" key="16">
    <source>
        <dbReference type="EMBL" id="CAH2318811.1"/>
    </source>
</evidence>
<evidence type="ECO:0000256" key="5">
    <source>
        <dbReference type="ARBA" id="ARBA00022692"/>
    </source>
</evidence>
<dbReference type="GO" id="GO:0005886">
    <property type="term" value="C:plasma membrane"/>
    <property type="evidence" value="ECO:0007669"/>
    <property type="project" value="TreeGrafter"/>
</dbReference>
<dbReference type="GO" id="GO:0045087">
    <property type="term" value="P:innate immune response"/>
    <property type="evidence" value="ECO:0007669"/>
    <property type="project" value="UniProtKB-KW"/>
</dbReference>
<proteinExistence type="inferred from homology"/>
<evidence type="ECO:0000256" key="4">
    <source>
        <dbReference type="ARBA" id="ARBA00022614"/>
    </source>
</evidence>
<evidence type="ECO:0000256" key="13">
    <source>
        <dbReference type="ARBA" id="ARBA00023198"/>
    </source>
</evidence>
<evidence type="ECO:0000256" key="11">
    <source>
        <dbReference type="ARBA" id="ARBA00023170"/>
    </source>
</evidence>
<keyword evidence="8" id="KW-0391">Immunity</keyword>
<dbReference type="InterPro" id="IPR000157">
    <property type="entry name" value="TIR_dom"/>
</dbReference>
<organism evidence="16 17">
    <name type="scientific">Pelobates cultripes</name>
    <name type="common">Western spadefoot toad</name>
    <dbReference type="NCBI Taxonomy" id="61616"/>
    <lineage>
        <taxon>Eukaryota</taxon>
        <taxon>Metazoa</taxon>
        <taxon>Chordata</taxon>
        <taxon>Craniata</taxon>
        <taxon>Vertebrata</taxon>
        <taxon>Euteleostomi</taxon>
        <taxon>Amphibia</taxon>
        <taxon>Batrachia</taxon>
        <taxon>Anura</taxon>
        <taxon>Pelobatoidea</taxon>
        <taxon>Pelobatidae</taxon>
        <taxon>Pelobates</taxon>
    </lineage>
</organism>
<evidence type="ECO:0000256" key="1">
    <source>
        <dbReference type="ARBA" id="ARBA00004479"/>
    </source>
</evidence>
<keyword evidence="3" id="KW-0399">Innate immunity</keyword>
<dbReference type="SMART" id="SM00255">
    <property type="entry name" value="TIR"/>
    <property type="match status" value="1"/>
</dbReference>
<accession>A0AAD1WR82</accession>
<keyword evidence="13" id="KW-0395">Inflammatory response</keyword>
<dbReference type="FunFam" id="3.80.10.10:FF:001164">
    <property type="entry name" value="GH01279p"/>
    <property type="match status" value="2"/>
</dbReference>
<dbReference type="EMBL" id="OW240921">
    <property type="protein sequence ID" value="CAH2318811.1"/>
    <property type="molecule type" value="Genomic_DNA"/>
</dbReference>
<dbReference type="AlphaFoldDB" id="A0AAD1WR82"/>
<comment type="similarity">
    <text evidence="2">Belongs to the Toll-like receptor family.</text>
</comment>
<dbReference type="InterPro" id="IPR003591">
    <property type="entry name" value="Leu-rich_rpt_typical-subtyp"/>
</dbReference>
<keyword evidence="12" id="KW-0325">Glycoprotein</keyword>
<dbReference type="SUPFAM" id="SSF52200">
    <property type="entry name" value="Toll/Interleukin receptor TIR domain"/>
    <property type="match status" value="1"/>
</dbReference>
<evidence type="ECO:0000256" key="10">
    <source>
        <dbReference type="ARBA" id="ARBA00023136"/>
    </source>
</evidence>
<keyword evidence="5 14" id="KW-0812">Transmembrane</keyword>
<evidence type="ECO:0000256" key="8">
    <source>
        <dbReference type="ARBA" id="ARBA00022859"/>
    </source>
</evidence>
<evidence type="ECO:0000313" key="17">
    <source>
        <dbReference type="Proteomes" id="UP001295444"/>
    </source>
</evidence>
<evidence type="ECO:0000256" key="14">
    <source>
        <dbReference type="SAM" id="Phobius"/>
    </source>
</evidence>
<protein>
    <submittedName>
        <fullName evidence="16">Toll-like receptor 21, partial</fullName>
    </submittedName>
</protein>
<dbReference type="Gene3D" id="3.40.50.10140">
    <property type="entry name" value="Toll/interleukin-1 receptor homology (TIR) domain"/>
    <property type="match status" value="1"/>
</dbReference>
<dbReference type="Pfam" id="PF13855">
    <property type="entry name" value="LRR_8"/>
    <property type="match status" value="6"/>
</dbReference>
<dbReference type="Pfam" id="PF00560">
    <property type="entry name" value="LRR_1"/>
    <property type="match status" value="1"/>
</dbReference>
<dbReference type="Proteomes" id="UP001295444">
    <property type="component" value="Chromosome 10"/>
</dbReference>
<feature type="domain" description="TIR" evidence="15">
    <location>
        <begin position="787"/>
        <end position="931"/>
    </location>
</feature>
<dbReference type="PROSITE" id="PS51450">
    <property type="entry name" value="LRR"/>
    <property type="match status" value="5"/>
</dbReference>
<keyword evidence="9 14" id="KW-1133">Transmembrane helix</keyword>
<evidence type="ECO:0000256" key="7">
    <source>
        <dbReference type="ARBA" id="ARBA00022737"/>
    </source>
</evidence>
<evidence type="ECO:0000256" key="12">
    <source>
        <dbReference type="ARBA" id="ARBA00023180"/>
    </source>
</evidence>
<dbReference type="InterPro" id="IPR035897">
    <property type="entry name" value="Toll_tir_struct_dom_sf"/>
</dbReference>
<comment type="subcellular location">
    <subcellularLocation>
        <location evidence="1">Membrane</location>
        <topology evidence="1">Single-pass type I membrane protein</topology>
    </subcellularLocation>
</comment>
<dbReference type="SUPFAM" id="SSF52058">
    <property type="entry name" value="L domain-like"/>
    <property type="match status" value="3"/>
</dbReference>
<dbReference type="SMART" id="SM00365">
    <property type="entry name" value="LRR_SD22"/>
    <property type="match status" value="8"/>
</dbReference>
<keyword evidence="17" id="KW-1185">Reference proteome</keyword>
<dbReference type="Pfam" id="PF01582">
    <property type="entry name" value="TIR"/>
    <property type="match status" value="1"/>
</dbReference>
<dbReference type="PANTHER" id="PTHR24365">
    <property type="entry name" value="TOLL-LIKE RECEPTOR"/>
    <property type="match status" value="1"/>
</dbReference>
<dbReference type="PROSITE" id="PS50104">
    <property type="entry name" value="TIR"/>
    <property type="match status" value="1"/>
</dbReference>
<evidence type="ECO:0000259" key="15">
    <source>
        <dbReference type="PROSITE" id="PS50104"/>
    </source>
</evidence>
<dbReference type="GO" id="GO:0006954">
    <property type="term" value="P:inflammatory response"/>
    <property type="evidence" value="ECO:0007669"/>
    <property type="project" value="UniProtKB-KW"/>
</dbReference>
<keyword evidence="11 16" id="KW-0675">Receptor</keyword>
<keyword evidence="6" id="KW-0732">Signal</keyword>
<dbReference type="GO" id="GO:0038023">
    <property type="term" value="F:signaling receptor activity"/>
    <property type="evidence" value="ECO:0007669"/>
    <property type="project" value="TreeGrafter"/>
</dbReference>
<evidence type="ECO:0000256" key="3">
    <source>
        <dbReference type="ARBA" id="ARBA00022588"/>
    </source>
</evidence>
<keyword evidence="7" id="KW-0677">Repeat</keyword>
<keyword evidence="10 14" id="KW-0472">Membrane</keyword>
<dbReference type="FunFam" id="3.40.50.10140:FF:000001">
    <property type="entry name" value="Toll-like receptor 2"/>
    <property type="match status" value="1"/>
</dbReference>
<evidence type="ECO:0000256" key="2">
    <source>
        <dbReference type="ARBA" id="ARBA00009634"/>
    </source>
</evidence>
<evidence type="ECO:0000256" key="9">
    <source>
        <dbReference type="ARBA" id="ARBA00022989"/>
    </source>
</evidence>
<reference evidence="16" key="1">
    <citation type="submission" date="2022-03" db="EMBL/GenBank/DDBJ databases">
        <authorList>
            <person name="Alioto T."/>
            <person name="Alioto T."/>
            <person name="Gomez Garrido J."/>
        </authorList>
    </citation>
    <scope>NUCLEOTIDE SEQUENCE</scope>
</reference>
<dbReference type="InterPro" id="IPR001611">
    <property type="entry name" value="Leu-rich_rpt"/>
</dbReference>
<feature type="transmembrane region" description="Helical" evidence="14">
    <location>
        <begin position="7"/>
        <end position="29"/>
    </location>
</feature>
<gene>
    <name evidence="16" type="ORF">PECUL_23A009576</name>
</gene>
<dbReference type="InterPro" id="IPR032675">
    <property type="entry name" value="LRR_dom_sf"/>
</dbReference>